<evidence type="ECO:0000313" key="2">
    <source>
        <dbReference type="EMBL" id="PSB29923.1"/>
    </source>
</evidence>
<name>A0A2T1EB49_9CYAN</name>
<proteinExistence type="predicted"/>
<dbReference type="EMBL" id="PVWK01000057">
    <property type="protein sequence ID" value="PSB29923.1"/>
    <property type="molecule type" value="Genomic_DNA"/>
</dbReference>
<evidence type="ECO:0000313" key="3">
    <source>
        <dbReference type="Proteomes" id="UP000239576"/>
    </source>
</evidence>
<dbReference type="AlphaFoldDB" id="A0A2T1EB49"/>
<accession>A0A2T1EB49</accession>
<dbReference type="InterPro" id="IPR031939">
    <property type="entry name" value="Adhesin_E-like"/>
</dbReference>
<protein>
    <recommendedName>
        <fullName evidence="1">Surface-adhesin protein E-like domain-containing protein</fullName>
    </recommendedName>
</protein>
<feature type="domain" description="Surface-adhesin protein E-like" evidence="1">
    <location>
        <begin position="27"/>
        <end position="127"/>
    </location>
</feature>
<sequence>MKFKGLLVTVAIGLGVLLPGVARAVQWEEVAIGRVSRIYLDIHSVQKRGKTVRYWDQVVFNVAQPDGVRSYKSLNTADCTTRTWRVSREVNYNDSGQVMSDGALKTKAAFTAIPGTIQGTMIERVCRR</sequence>
<dbReference type="Proteomes" id="UP000239576">
    <property type="component" value="Unassembled WGS sequence"/>
</dbReference>
<comment type="caution">
    <text evidence="2">The sequence shown here is derived from an EMBL/GenBank/DDBJ whole genome shotgun (WGS) entry which is preliminary data.</text>
</comment>
<reference evidence="2 3" key="2">
    <citation type="submission" date="2018-03" db="EMBL/GenBank/DDBJ databases">
        <title>The ancient ancestry and fast evolution of plastids.</title>
        <authorList>
            <person name="Moore K.R."/>
            <person name="Magnabosco C."/>
            <person name="Momper L."/>
            <person name="Gold D.A."/>
            <person name="Bosak T."/>
            <person name="Fournier G.P."/>
        </authorList>
    </citation>
    <scope>NUCLEOTIDE SEQUENCE [LARGE SCALE GENOMIC DNA]</scope>
    <source>
        <strain evidence="2 3">ULC18</strain>
    </source>
</reference>
<reference evidence="3" key="1">
    <citation type="submission" date="2018-02" db="EMBL/GenBank/DDBJ databases">
        <authorList>
            <person name="Moore K."/>
            <person name="Momper L."/>
        </authorList>
    </citation>
    <scope>NUCLEOTIDE SEQUENCE [LARGE SCALE GENOMIC DNA]</scope>
    <source>
        <strain evidence="3">ULC18</strain>
    </source>
</reference>
<evidence type="ECO:0000259" key="1">
    <source>
        <dbReference type="Pfam" id="PF16747"/>
    </source>
</evidence>
<dbReference type="Pfam" id="PF16747">
    <property type="entry name" value="Adhesin_E"/>
    <property type="match status" value="1"/>
</dbReference>
<organism evidence="2 3">
    <name type="scientific">Stenomitos frigidus ULC18</name>
    <dbReference type="NCBI Taxonomy" id="2107698"/>
    <lineage>
        <taxon>Bacteria</taxon>
        <taxon>Bacillati</taxon>
        <taxon>Cyanobacteriota</taxon>
        <taxon>Cyanophyceae</taxon>
        <taxon>Leptolyngbyales</taxon>
        <taxon>Leptolyngbyaceae</taxon>
        <taxon>Stenomitos</taxon>
    </lineage>
</organism>
<dbReference type="RefSeq" id="WP_106256204.1">
    <property type="nucleotide sequence ID" value="NZ_CAWNSW010000007.1"/>
</dbReference>
<gene>
    <name evidence="2" type="ORF">C7B82_10240</name>
</gene>
<keyword evidence="3" id="KW-1185">Reference proteome</keyword>